<feature type="transmembrane region" description="Helical" evidence="1">
    <location>
        <begin position="57"/>
        <end position="76"/>
    </location>
</feature>
<feature type="domain" description="EamA" evidence="2">
    <location>
        <begin position="30"/>
        <end position="161"/>
    </location>
</feature>
<feature type="transmembrane region" description="Helical" evidence="1">
    <location>
        <begin position="88"/>
        <end position="107"/>
    </location>
</feature>
<feature type="transmembrane region" description="Helical" evidence="1">
    <location>
        <begin position="145"/>
        <end position="165"/>
    </location>
</feature>
<dbReference type="InterPro" id="IPR000620">
    <property type="entry name" value="EamA_dom"/>
</dbReference>
<protein>
    <submittedName>
        <fullName evidence="3">Permease of DMT superfamily</fullName>
    </submittedName>
</protein>
<feature type="transmembrane region" description="Helical" evidence="1">
    <location>
        <begin position="265"/>
        <end position="285"/>
    </location>
</feature>
<dbReference type="SUPFAM" id="SSF103481">
    <property type="entry name" value="Multidrug resistance efflux transporter EmrE"/>
    <property type="match status" value="2"/>
</dbReference>
<feature type="transmembrane region" description="Helical" evidence="1">
    <location>
        <begin position="242"/>
        <end position="259"/>
    </location>
</feature>
<dbReference type="GO" id="GO:0016020">
    <property type="term" value="C:membrane"/>
    <property type="evidence" value="ECO:0007669"/>
    <property type="project" value="InterPro"/>
</dbReference>
<sequence length="309" mass="33488">MGFDTIKRHGAAVFCGPALWKGFKTTTMTLGPLLLLLSALLHAAWNGLAKASKDKESFLFLTILLSGLLTAASLPISGTGFIFPDNRAFAIAVLSGVFEGFYFLTLSKALRASSLGKSYAIMRGGAMVLVWMYSTVLLGERAHGLQFLGAVFVLLGILAMNFQDLLKGKRQNLKNDIWAYISAIFIAGYHLAYHEALTENTDPKPLFLVAMIVSLPFLLYGIRSAPWQRLKATMTSHPARVLLCGSFATASFLIFLYGLKVSAPGFAISLRNSSIFFAVLFSVFLKESLTRTQILGATTIGLGALLLSL</sequence>
<dbReference type="AlphaFoldDB" id="Q6MKY8"/>
<keyword evidence="1" id="KW-0472">Membrane</keyword>
<name>Q6MKY8_BDEBA</name>
<evidence type="ECO:0000313" key="4">
    <source>
        <dbReference type="Proteomes" id="UP000008080"/>
    </source>
</evidence>
<accession>Q6MKY8</accession>
<keyword evidence="1" id="KW-0812">Transmembrane</keyword>
<dbReference type="STRING" id="264462.Bd2238"/>
<dbReference type="Proteomes" id="UP000008080">
    <property type="component" value="Chromosome"/>
</dbReference>
<feature type="transmembrane region" description="Helical" evidence="1">
    <location>
        <begin position="205"/>
        <end position="222"/>
    </location>
</feature>
<dbReference type="EMBL" id="BX842652">
    <property type="protein sequence ID" value="CAE80069.1"/>
    <property type="molecule type" value="Genomic_DNA"/>
</dbReference>
<evidence type="ECO:0000259" key="2">
    <source>
        <dbReference type="Pfam" id="PF00892"/>
    </source>
</evidence>
<feature type="domain" description="EamA" evidence="2">
    <location>
        <begin position="176"/>
        <end position="308"/>
    </location>
</feature>
<dbReference type="KEGG" id="bba:Bd2238"/>
<keyword evidence="1" id="KW-1133">Transmembrane helix</keyword>
<organism evidence="3 4">
    <name type="scientific">Bdellovibrio bacteriovorus (strain ATCC 15356 / DSM 50701 / NCIMB 9529 / HD100)</name>
    <dbReference type="NCBI Taxonomy" id="264462"/>
    <lineage>
        <taxon>Bacteria</taxon>
        <taxon>Pseudomonadati</taxon>
        <taxon>Bdellovibrionota</taxon>
        <taxon>Bdellovibrionia</taxon>
        <taxon>Bdellovibrionales</taxon>
        <taxon>Pseudobdellovibrionaceae</taxon>
        <taxon>Bdellovibrio</taxon>
    </lineage>
</organism>
<evidence type="ECO:0000313" key="3">
    <source>
        <dbReference type="EMBL" id="CAE80069.1"/>
    </source>
</evidence>
<dbReference type="Pfam" id="PF00892">
    <property type="entry name" value="EamA"/>
    <property type="match status" value="2"/>
</dbReference>
<gene>
    <name evidence="3" type="ordered locus">Bd2238</name>
</gene>
<dbReference type="InterPro" id="IPR037185">
    <property type="entry name" value="EmrE-like"/>
</dbReference>
<evidence type="ECO:0000256" key="1">
    <source>
        <dbReference type="SAM" id="Phobius"/>
    </source>
</evidence>
<dbReference type="Gene3D" id="1.10.3730.20">
    <property type="match status" value="1"/>
</dbReference>
<dbReference type="HOGENOM" id="CLU_060016_2_0_7"/>
<feature type="transmembrane region" description="Helical" evidence="1">
    <location>
        <begin position="27"/>
        <end position="45"/>
    </location>
</feature>
<feature type="transmembrane region" description="Helical" evidence="1">
    <location>
        <begin position="119"/>
        <end position="139"/>
    </location>
</feature>
<feature type="transmembrane region" description="Helical" evidence="1">
    <location>
        <begin position="177"/>
        <end position="193"/>
    </location>
</feature>
<reference evidence="3 4" key="1">
    <citation type="journal article" date="2004" name="Science">
        <title>A predator unmasked: life cycle of Bdellovibrio bacteriovorus from a genomic perspective.</title>
        <authorList>
            <person name="Rendulic S."/>
            <person name="Jagtap P."/>
            <person name="Rosinus A."/>
            <person name="Eppinger M."/>
            <person name="Baar C."/>
            <person name="Lanz C."/>
            <person name="Keller H."/>
            <person name="Lambert C."/>
            <person name="Evans K.J."/>
            <person name="Goesmann A."/>
            <person name="Meyer F."/>
            <person name="Sockett R.E."/>
            <person name="Schuster S.C."/>
        </authorList>
    </citation>
    <scope>NUCLEOTIDE SEQUENCE [LARGE SCALE GENOMIC DNA]</scope>
    <source>
        <strain evidence="4">ATCC 15356 / DSM 50701 / NCIMB 9529 / HD100</strain>
    </source>
</reference>
<proteinExistence type="predicted"/>
<dbReference type="eggNOG" id="COG0697">
    <property type="taxonomic scope" value="Bacteria"/>
</dbReference>
<keyword evidence="4" id="KW-1185">Reference proteome</keyword>